<evidence type="ECO:0000313" key="2">
    <source>
        <dbReference type="Proteomes" id="UP001143856"/>
    </source>
</evidence>
<reference evidence="1" key="1">
    <citation type="submission" date="2022-10" db="EMBL/GenBank/DDBJ databases">
        <title>Genome Sequence of Xylaria curta.</title>
        <authorList>
            <person name="Buettner E."/>
        </authorList>
    </citation>
    <scope>NUCLEOTIDE SEQUENCE</scope>
    <source>
        <strain evidence="1">Babe10</strain>
    </source>
</reference>
<protein>
    <submittedName>
        <fullName evidence="1">Uncharacterized protein</fullName>
    </submittedName>
</protein>
<evidence type="ECO:0000313" key="1">
    <source>
        <dbReference type="EMBL" id="KAJ2993762.1"/>
    </source>
</evidence>
<name>A0ACC1PKP2_9PEZI</name>
<gene>
    <name evidence="1" type="ORF">NUW58_g1743</name>
</gene>
<keyword evidence="2" id="KW-1185">Reference proteome</keyword>
<dbReference type="EMBL" id="JAPDGR010000201">
    <property type="protein sequence ID" value="KAJ2993762.1"/>
    <property type="molecule type" value="Genomic_DNA"/>
</dbReference>
<sequence length="131" mass="14939">MRPTQALRGGAEVPLGRHNKYLGHWGHFGSLPTHGHSRLSATGRRCIEGRDEYGGSYKQKGIITYSLSPNKQNPFAGAAHDAVFNTWRRFSKQVLYFAPPLVFFYYAMSWATERNHYLNSKEGRKEFADSE</sequence>
<proteinExistence type="predicted"/>
<dbReference type="Proteomes" id="UP001143856">
    <property type="component" value="Unassembled WGS sequence"/>
</dbReference>
<accession>A0ACC1PKP2</accession>
<organism evidence="1 2">
    <name type="scientific">Xylaria curta</name>
    <dbReference type="NCBI Taxonomy" id="42375"/>
    <lineage>
        <taxon>Eukaryota</taxon>
        <taxon>Fungi</taxon>
        <taxon>Dikarya</taxon>
        <taxon>Ascomycota</taxon>
        <taxon>Pezizomycotina</taxon>
        <taxon>Sordariomycetes</taxon>
        <taxon>Xylariomycetidae</taxon>
        <taxon>Xylariales</taxon>
        <taxon>Xylariaceae</taxon>
        <taxon>Xylaria</taxon>
    </lineage>
</organism>
<comment type="caution">
    <text evidence="1">The sequence shown here is derived from an EMBL/GenBank/DDBJ whole genome shotgun (WGS) entry which is preliminary data.</text>
</comment>